<evidence type="ECO:0000256" key="1">
    <source>
        <dbReference type="SAM" id="Phobius"/>
    </source>
</evidence>
<accession>I7GB08</accession>
<name>I7GB08_MACFA</name>
<organism evidence="2">
    <name type="scientific">Macaca fascicularis</name>
    <name type="common">Crab-eating macaque</name>
    <name type="synonym">Cynomolgus monkey</name>
    <dbReference type="NCBI Taxonomy" id="9541"/>
    <lineage>
        <taxon>Eukaryota</taxon>
        <taxon>Metazoa</taxon>
        <taxon>Chordata</taxon>
        <taxon>Craniata</taxon>
        <taxon>Vertebrata</taxon>
        <taxon>Euteleostomi</taxon>
        <taxon>Mammalia</taxon>
        <taxon>Eutheria</taxon>
        <taxon>Euarchontoglires</taxon>
        <taxon>Primates</taxon>
        <taxon>Haplorrhini</taxon>
        <taxon>Catarrhini</taxon>
        <taxon>Cercopithecidae</taxon>
        <taxon>Cercopithecinae</taxon>
        <taxon>Macaca</taxon>
    </lineage>
</organism>
<feature type="transmembrane region" description="Helical" evidence="1">
    <location>
        <begin position="20"/>
        <end position="39"/>
    </location>
</feature>
<proteinExistence type="evidence at transcript level"/>
<keyword evidence="1" id="KW-0812">Transmembrane</keyword>
<evidence type="ECO:0000313" key="2">
    <source>
        <dbReference type="EMBL" id="BAE88873.1"/>
    </source>
</evidence>
<dbReference type="EMBL" id="AB171810">
    <property type="protein sequence ID" value="BAE88873.1"/>
    <property type="molecule type" value="mRNA"/>
</dbReference>
<keyword evidence="1" id="KW-1133">Transmembrane helix</keyword>
<reference evidence="2" key="1">
    <citation type="journal article" date="2007" name="PLoS Biol.">
        <title>Rate of evolution in brain-expressed genes in humans and other primates.</title>
        <authorList>
            <person name="Wang H.-Y."/>
            <person name="Chien H.-C."/>
            <person name="Osada N."/>
            <person name="Hashimoto K."/>
            <person name="Sugano S."/>
            <person name="Gojobori T."/>
            <person name="Chou C.-K."/>
            <person name="Tsai S.-F."/>
            <person name="Wu C.-I."/>
            <person name="Shen C.-K.J."/>
        </authorList>
    </citation>
    <scope>NUCLEOTIDE SEQUENCE</scope>
</reference>
<dbReference type="AlphaFoldDB" id="I7GB08"/>
<sequence length="65" mass="7118">MPSSQITTQKPSLLLAWLPQALWTNLWTVFWVACLAGMLNTSCSLLSMATCTSTTSPSFLVSPWP</sequence>
<protein>
    <submittedName>
        <fullName evidence="2">Macaca fascicularis brain cDNA clone: QtrA-17524, similar to human hypothetical protein FLJ20477 (FLJ20477), mRNA, RefSeq: NM_017837.2</fullName>
    </submittedName>
</protein>
<keyword evidence="1" id="KW-0472">Membrane</keyword>